<evidence type="ECO:0000313" key="1">
    <source>
        <dbReference type="EMBL" id="WQJ51599.1"/>
    </source>
</evidence>
<name>A0ABZ0Z0G0_9CAUD</name>
<dbReference type="EMBL" id="OR769219">
    <property type="protein sequence ID" value="WQJ51599.1"/>
    <property type="molecule type" value="Genomic_DNA"/>
</dbReference>
<proteinExistence type="predicted"/>
<accession>A0ABZ0Z0G0</accession>
<dbReference type="Proteomes" id="UP001348805">
    <property type="component" value="Segment"/>
</dbReference>
<organism evidence="1 2">
    <name type="scientific">phage Lak_Megaphage_RVC_AP3_GC26</name>
    <dbReference type="NCBI Taxonomy" id="3109225"/>
    <lineage>
        <taxon>Viruses</taxon>
        <taxon>Duplodnaviria</taxon>
        <taxon>Heunggongvirae</taxon>
        <taxon>Uroviricota</taxon>
        <taxon>Caudoviricetes</taxon>
        <taxon>Caudoviricetes code 15 clade</taxon>
    </lineage>
</organism>
<evidence type="ECO:0000313" key="2">
    <source>
        <dbReference type="Proteomes" id="UP001348805"/>
    </source>
</evidence>
<protein>
    <submittedName>
        <fullName evidence="1">Uncharacterized protein</fullName>
    </submittedName>
</protein>
<keyword evidence="2" id="KW-1185">Reference proteome</keyword>
<sequence>MNKNRKRALYESIMKDVSKTIKRKINENVEDFEAEELLNTLTDDDVFYIMHDETARKLRNQVTDRGQCFTIDGMVVFVPSIDDQYFYVQLNEQLIKMGDYNFFTVATCASDGDDLIGNIRMYCNDLL</sequence>
<reference evidence="1 2" key="1">
    <citation type="submission" date="2023-11" db="EMBL/GenBank/DDBJ databases">
        <authorList>
            <person name="Cook R."/>
            <person name="Crisci M."/>
            <person name="Pye H."/>
            <person name="Adriaenssens E."/>
            <person name="Santini J."/>
        </authorList>
    </citation>
    <scope>NUCLEOTIDE SEQUENCE [LARGE SCALE GENOMIC DNA]</scope>
    <source>
        <strain evidence="1">Lak_Megaphage_RVC_AP3_GC26</strain>
    </source>
</reference>